<protein>
    <submittedName>
        <fullName evidence="1">Uncharacterized protein</fullName>
    </submittedName>
</protein>
<dbReference type="AlphaFoldDB" id="A0A1J1JGI6"/>
<accession>A0A1J1JGI6</accession>
<reference evidence="1" key="1">
    <citation type="submission" date="2015-09" db="EMBL/GenBank/DDBJ databases">
        <authorList>
            <person name="Jackson K.R."/>
            <person name="Lunt B.L."/>
            <person name="Fisher J.N.B."/>
            <person name="Gardner A.V."/>
            <person name="Bailey M.E."/>
            <person name="Deus L.M."/>
            <person name="Earl A.S."/>
            <person name="Gibby P.D."/>
            <person name="Hartmann K.A."/>
            <person name="Liu J.E."/>
            <person name="Manci A.M."/>
            <person name="Nielsen D.A."/>
            <person name="Solomon M.B."/>
            <person name="Breakwell D.P."/>
            <person name="Burnett S.H."/>
            <person name="Grose J.H."/>
        </authorList>
    </citation>
    <scope>NUCLEOTIDE SEQUENCE</scope>
    <source>
        <strain evidence="1">7805</strain>
    </source>
</reference>
<dbReference type="EMBL" id="LO018304">
    <property type="protein sequence ID" value="CUM59348.1"/>
    <property type="molecule type" value="Genomic_DNA"/>
</dbReference>
<dbReference type="RefSeq" id="WP_235751758.1">
    <property type="nucleotide sequence ID" value="NZ_JBIIEP010000038.1"/>
</dbReference>
<dbReference type="GeneID" id="77288300"/>
<evidence type="ECO:0000313" key="1">
    <source>
        <dbReference type="EMBL" id="CUM59348.1"/>
    </source>
</evidence>
<name>A0A1J1JGI6_PLAAG</name>
<organism evidence="1">
    <name type="scientific">Planktothrix agardhii</name>
    <name type="common">Oscillatoria agardhii</name>
    <dbReference type="NCBI Taxonomy" id="1160"/>
    <lineage>
        <taxon>Bacteria</taxon>
        <taxon>Bacillati</taxon>
        <taxon>Cyanobacteriota</taxon>
        <taxon>Cyanophyceae</taxon>
        <taxon>Oscillatoriophycideae</taxon>
        <taxon>Oscillatoriales</taxon>
        <taxon>Microcoleaceae</taxon>
        <taxon>Planktothrix</taxon>
    </lineage>
</organism>
<proteinExistence type="predicted"/>
<gene>
    <name evidence="1" type="ORF">PLAM_1381</name>
</gene>
<sequence length="46" mass="5160">MLNKGLMSLGILPIVFFNNFTLTLGNYQPLTDHNIVQNNALEKSKP</sequence>